<dbReference type="SUPFAM" id="SSF51182">
    <property type="entry name" value="RmlC-like cupins"/>
    <property type="match status" value="1"/>
</dbReference>
<accession>A0ABU6JGC6</accession>
<dbReference type="Gene3D" id="2.60.120.10">
    <property type="entry name" value="Jelly Rolls"/>
    <property type="match status" value="1"/>
</dbReference>
<evidence type="ECO:0000259" key="3">
    <source>
        <dbReference type="PROSITE" id="PS50943"/>
    </source>
</evidence>
<dbReference type="SMART" id="SM00530">
    <property type="entry name" value="HTH_XRE"/>
    <property type="match status" value="1"/>
</dbReference>
<reference evidence="4 5" key="1">
    <citation type="submission" date="2023-10" db="EMBL/GenBank/DDBJ databases">
        <title>Noviherbaspirillum sp. CPCC 100848 genome assembly.</title>
        <authorList>
            <person name="Li X.Y."/>
            <person name="Fang X.M."/>
        </authorList>
    </citation>
    <scope>NUCLEOTIDE SEQUENCE [LARGE SCALE GENOMIC DNA]</scope>
    <source>
        <strain evidence="4 5">CPCC 100848</strain>
    </source>
</reference>
<name>A0ABU6JGC6_9BURK</name>
<dbReference type="Gene3D" id="1.10.260.40">
    <property type="entry name" value="lambda repressor-like DNA-binding domains"/>
    <property type="match status" value="1"/>
</dbReference>
<dbReference type="InterPro" id="IPR001387">
    <property type="entry name" value="Cro/C1-type_HTH"/>
</dbReference>
<evidence type="ECO:0000256" key="2">
    <source>
        <dbReference type="SAM" id="MobiDB-lite"/>
    </source>
</evidence>
<dbReference type="PANTHER" id="PTHR46797:SF2">
    <property type="entry name" value="TRANSCRIPTIONAL REGULATOR"/>
    <property type="match status" value="1"/>
</dbReference>
<proteinExistence type="predicted"/>
<dbReference type="PROSITE" id="PS50943">
    <property type="entry name" value="HTH_CROC1"/>
    <property type="match status" value="1"/>
</dbReference>
<dbReference type="PANTHER" id="PTHR46797">
    <property type="entry name" value="HTH-TYPE TRANSCRIPTIONAL REGULATOR"/>
    <property type="match status" value="1"/>
</dbReference>
<dbReference type="InterPro" id="IPR010982">
    <property type="entry name" value="Lambda_DNA-bd_dom_sf"/>
</dbReference>
<dbReference type="InterPro" id="IPR014710">
    <property type="entry name" value="RmlC-like_jellyroll"/>
</dbReference>
<dbReference type="InterPro" id="IPR013096">
    <property type="entry name" value="Cupin_2"/>
</dbReference>
<sequence length="212" mass="22996">MAHPRTSIAPQGDAPATENPSAPTRLALALGARIRHARILRGYTLKSLGQATDCTEGMLSKIERGLASPSLPLLHRIAQAFQTNIAELTSVEEMRHSPVVRAGERPVVEFGEEALGSKGIRLERLVPPQRGQLLQGDIHVLPPGASADERIQHQGEEMGYVLEGALTLTVDDTNYLLQAGDSFYFASEQPHSYSNPGSVTTRVLWINSPPTF</sequence>
<evidence type="ECO:0000313" key="4">
    <source>
        <dbReference type="EMBL" id="MEC4722726.1"/>
    </source>
</evidence>
<dbReference type="EMBL" id="JAWIIV010000035">
    <property type="protein sequence ID" value="MEC4722726.1"/>
    <property type="molecule type" value="Genomic_DNA"/>
</dbReference>
<keyword evidence="1" id="KW-0238">DNA-binding</keyword>
<organism evidence="4 5">
    <name type="scientific">Noviherbaspirillum album</name>
    <dbReference type="NCBI Taxonomy" id="3080276"/>
    <lineage>
        <taxon>Bacteria</taxon>
        <taxon>Pseudomonadati</taxon>
        <taxon>Pseudomonadota</taxon>
        <taxon>Betaproteobacteria</taxon>
        <taxon>Burkholderiales</taxon>
        <taxon>Oxalobacteraceae</taxon>
        <taxon>Noviherbaspirillum</taxon>
    </lineage>
</organism>
<keyword evidence="5" id="KW-1185">Reference proteome</keyword>
<feature type="domain" description="HTH cro/C1-type" evidence="3">
    <location>
        <begin position="34"/>
        <end position="88"/>
    </location>
</feature>
<gene>
    <name evidence="4" type="ORF">RY831_26540</name>
</gene>
<comment type="caution">
    <text evidence="4">The sequence shown here is derived from an EMBL/GenBank/DDBJ whole genome shotgun (WGS) entry which is preliminary data.</text>
</comment>
<evidence type="ECO:0000256" key="1">
    <source>
        <dbReference type="ARBA" id="ARBA00023125"/>
    </source>
</evidence>
<evidence type="ECO:0000313" key="5">
    <source>
        <dbReference type="Proteomes" id="UP001352263"/>
    </source>
</evidence>
<dbReference type="CDD" id="cd02209">
    <property type="entry name" value="cupin_XRE_C"/>
    <property type="match status" value="1"/>
</dbReference>
<dbReference type="Pfam" id="PF07883">
    <property type="entry name" value="Cupin_2"/>
    <property type="match status" value="1"/>
</dbReference>
<dbReference type="Proteomes" id="UP001352263">
    <property type="component" value="Unassembled WGS sequence"/>
</dbReference>
<dbReference type="CDD" id="cd00093">
    <property type="entry name" value="HTH_XRE"/>
    <property type="match status" value="1"/>
</dbReference>
<dbReference type="InterPro" id="IPR011051">
    <property type="entry name" value="RmlC_Cupin_sf"/>
</dbReference>
<feature type="region of interest" description="Disordered" evidence="2">
    <location>
        <begin position="1"/>
        <end position="22"/>
    </location>
</feature>
<protein>
    <submittedName>
        <fullName evidence="4">Cupin domain-containing protein</fullName>
    </submittedName>
</protein>
<dbReference type="InterPro" id="IPR050807">
    <property type="entry name" value="TransReg_Diox_bact_type"/>
</dbReference>
<dbReference type="RefSeq" id="WP_326509391.1">
    <property type="nucleotide sequence ID" value="NZ_JAWIIV010000035.1"/>
</dbReference>
<dbReference type="SUPFAM" id="SSF47413">
    <property type="entry name" value="lambda repressor-like DNA-binding domains"/>
    <property type="match status" value="1"/>
</dbReference>
<dbReference type="Pfam" id="PF01381">
    <property type="entry name" value="HTH_3"/>
    <property type="match status" value="1"/>
</dbReference>